<proteinExistence type="inferred from homology"/>
<dbReference type="AlphaFoldDB" id="A0A1M6F4N4"/>
<evidence type="ECO:0000256" key="5">
    <source>
        <dbReference type="HAMAP-Rule" id="MF_00340"/>
    </source>
</evidence>
<dbReference type="RefSeq" id="WP_073993311.1">
    <property type="nucleotide sequence ID" value="NZ_FQYT01000009.1"/>
</dbReference>
<dbReference type="PANTHER" id="PTHR35534">
    <property type="entry name" value="50S RIBOSOMAL PROTEIN L32"/>
    <property type="match status" value="1"/>
</dbReference>
<dbReference type="GO" id="GO:0006412">
    <property type="term" value="P:translation"/>
    <property type="evidence" value="ECO:0007669"/>
    <property type="project" value="UniProtKB-UniRule"/>
</dbReference>
<evidence type="ECO:0000313" key="7">
    <source>
        <dbReference type="Proteomes" id="UP000184342"/>
    </source>
</evidence>
<dbReference type="InterPro" id="IPR011332">
    <property type="entry name" value="Ribosomal_zn-bd"/>
</dbReference>
<keyword evidence="7" id="KW-1185">Reference proteome</keyword>
<dbReference type="PANTHER" id="PTHR35534:SF1">
    <property type="entry name" value="LARGE RIBOSOMAL SUBUNIT PROTEIN BL32"/>
    <property type="match status" value="1"/>
</dbReference>
<keyword evidence="2 5" id="KW-0689">Ribosomal protein</keyword>
<dbReference type="STRING" id="1122934.SAMN02745691_01050"/>
<dbReference type="Proteomes" id="UP000184342">
    <property type="component" value="Unassembled WGS sequence"/>
</dbReference>
<keyword evidence="3 5" id="KW-0687">Ribonucleoprotein</keyword>
<gene>
    <name evidence="5" type="primary">rpmF</name>
    <name evidence="6" type="ORF">SAMN02745691_01050</name>
</gene>
<dbReference type="NCBIfam" id="TIGR01031">
    <property type="entry name" value="rpmF_bact"/>
    <property type="match status" value="1"/>
</dbReference>
<evidence type="ECO:0000256" key="1">
    <source>
        <dbReference type="ARBA" id="ARBA00008560"/>
    </source>
</evidence>
<evidence type="ECO:0000256" key="2">
    <source>
        <dbReference type="ARBA" id="ARBA00022980"/>
    </source>
</evidence>
<reference evidence="6 7" key="1">
    <citation type="submission" date="2016-11" db="EMBL/GenBank/DDBJ databases">
        <authorList>
            <person name="Jaros S."/>
            <person name="Januszkiewicz K."/>
            <person name="Wedrychowicz H."/>
        </authorList>
    </citation>
    <scope>NUCLEOTIDE SEQUENCE [LARGE SCALE GENOMIC DNA]</scope>
    <source>
        <strain evidence="6 7">DSM 15970</strain>
    </source>
</reference>
<dbReference type="SUPFAM" id="SSF57829">
    <property type="entry name" value="Zn-binding ribosomal proteins"/>
    <property type="match status" value="1"/>
</dbReference>
<comment type="similarity">
    <text evidence="1 5">Belongs to the bacterial ribosomal protein bL32 family.</text>
</comment>
<evidence type="ECO:0000256" key="3">
    <source>
        <dbReference type="ARBA" id="ARBA00023274"/>
    </source>
</evidence>
<dbReference type="EMBL" id="FQYT01000009">
    <property type="protein sequence ID" value="SHI92714.1"/>
    <property type="molecule type" value="Genomic_DNA"/>
</dbReference>
<dbReference type="GO" id="GO:0015934">
    <property type="term" value="C:large ribosomal subunit"/>
    <property type="evidence" value="ECO:0007669"/>
    <property type="project" value="InterPro"/>
</dbReference>
<accession>A0A1M6F4N4</accession>
<dbReference type="InterPro" id="IPR044957">
    <property type="entry name" value="Ribosomal_bL32_bact"/>
</dbReference>
<sequence length="59" mass="6687">MSICPKNKSSKARRDKRRANWKMSAPNLVKCSKCGTLMMPHRVCKACGSYNKKEIISVD</sequence>
<dbReference type="GO" id="GO:0003735">
    <property type="term" value="F:structural constituent of ribosome"/>
    <property type="evidence" value="ECO:0007669"/>
    <property type="project" value="InterPro"/>
</dbReference>
<dbReference type="OrthoDB" id="9812874at2"/>
<dbReference type="InterPro" id="IPR002677">
    <property type="entry name" value="Ribosomal_bL32"/>
</dbReference>
<evidence type="ECO:0000256" key="4">
    <source>
        <dbReference type="ARBA" id="ARBA00035178"/>
    </source>
</evidence>
<protein>
    <recommendedName>
        <fullName evidence="4 5">Large ribosomal subunit protein bL32</fullName>
    </recommendedName>
</protein>
<dbReference type="Pfam" id="PF01783">
    <property type="entry name" value="Ribosomal_L32p"/>
    <property type="match status" value="1"/>
</dbReference>
<evidence type="ECO:0000313" key="6">
    <source>
        <dbReference type="EMBL" id="SHI92714.1"/>
    </source>
</evidence>
<organism evidence="6 7">
    <name type="scientific">Parasporobacterium paucivorans DSM 15970</name>
    <dbReference type="NCBI Taxonomy" id="1122934"/>
    <lineage>
        <taxon>Bacteria</taxon>
        <taxon>Bacillati</taxon>
        <taxon>Bacillota</taxon>
        <taxon>Clostridia</taxon>
        <taxon>Lachnospirales</taxon>
        <taxon>Lachnospiraceae</taxon>
        <taxon>Parasporobacterium</taxon>
    </lineage>
</organism>
<name>A0A1M6F4N4_9FIRM</name>
<dbReference type="HAMAP" id="MF_00340">
    <property type="entry name" value="Ribosomal_bL32"/>
    <property type="match status" value="1"/>
</dbReference>